<gene>
    <name evidence="2" type="ORF">A2151_00510</name>
</gene>
<sequence>MRLDWRINRILLAAVLLLLGSAGARAEVLKPFILGDTPPGILNEVVEHVTSALKAQGFQIVGTYTPYPRATVICVTNAELKAAAANAKNGGFGVAQRVAVTVAKGKIQVAYVNPAYLGTAYGLGKLEGVSATLKAALGAVQDFGAATGIEEANLKPGVWRYAMFMPYFPDVDVLNEFKDYKTAVETVEKNLAAREAGTVKVYRIDLPGKEVSIFGVGLVEGAIDGPDKGDKDTDAEIMGVVDWQELRHTAFLPYELMVVGNKAVALRGRYRIALHFPDTKMAGAHGFTKIMSAPWGIQVALERVAGFKRELPASPIPLSQ</sequence>
<evidence type="ECO:0000256" key="1">
    <source>
        <dbReference type="SAM" id="SignalP"/>
    </source>
</evidence>
<reference evidence="2 3" key="1">
    <citation type="journal article" date="2016" name="Nat. Commun.">
        <title>Thousands of microbial genomes shed light on interconnected biogeochemical processes in an aquifer system.</title>
        <authorList>
            <person name="Anantharaman K."/>
            <person name="Brown C.T."/>
            <person name="Hug L.A."/>
            <person name="Sharon I."/>
            <person name="Castelle C.J."/>
            <person name="Probst A.J."/>
            <person name="Thomas B.C."/>
            <person name="Singh A."/>
            <person name="Wilkins M.J."/>
            <person name="Karaoz U."/>
            <person name="Brodie E.L."/>
            <person name="Williams K.H."/>
            <person name="Hubbard S.S."/>
            <person name="Banfield J.F."/>
        </authorList>
    </citation>
    <scope>NUCLEOTIDE SEQUENCE [LARGE SCALE GENOMIC DNA]</scope>
</reference>
<feature type="chain" id="PRO_5009526718" evidence="1">
    <location>
        <begin position="27"/>
        <end position="320"/>
    </location>
</feature>
<dbReference type="InterPro" id="IPR035923">
    <property type="entry name" value="TT1751-like_sf"/>
</dbReference>
<organism evidence="2 3">
    <name type="scientific">Candidatus Muproteobacteria bacterium RBG_16_65_34</name>
    <dbReference type="NCBI Taxonomy" id="1817760"/>
    <lineage>
        <taxon>Bacteria</taxon>
        <taxon>Pseudomonadati</taxon>
        <taxon>Pseudomonadota</taxon>
        <taxon>Candidatus Muproteobacteria</taxon>
    </lineage>
</organism>
<dbReference type="Proteomes" id="UP000178885">
    <property type="component" value="Unassembled WGS sequence"/>
</dbReference>
<dbReference type="EMBL" id="MFSU01000098">
    <property type="protein sequence ID" value="OGI45678.1"/>
    <property type="molecule type" value="Genomic_DNA"/>
</dbReference>
<dbReference type="SUPFAM" id="SSF103247">
    <property type="entry name" value="TT1751-like"/>
    <property type="match status" value="1"/>
</dbReference>
<comment type="caution">
    <text evidence="2">The sequence shown here is derived from an EMBL/GenBank/DDBJ whole genome shotgun (WGS) entry which is preliminary data.</text>
</comment>
<evidence type="ECO:0000313" key="3">
    <source>
        <dbReference type="Proteomes" id="UP000178885"/>
    </source>
</evidence>
<feature type="signal peptide" evidence="1">
    <location>
        <begin position="1"/>
        <end position="26"/>
    </location>
</feature>
<name>A0A1F6TKS0_9PROT</name>
<dbReference type="Gene3D" id="3.30.310.70">
    <property type="entry name" value="TT1751-like domain"/>
    <property type="match status" value="1"/>
</dbReference>
<keyword evidence="1" id="KW-0732">Signal</keyword>
<protein>
    <submittedName>
        <fullName evidence="2">Uncharacterized protein</fullName>
    </submittedName>
</protein>
<accession>A0A1F6TKS0</accession>
<dbReference type="STRING" id="1817760.A2151_00510"/>
<evidence type="ECO:0000313" key="2">
    <source>
        <dbReference type="EMBL" id="OGI45678.1"/>
    </source>
</evidence>
<proteinExistence type="predicted"/>
<dbReference type="AlphaFoldDB" id="A0A1F6TKS0"/>